<evidence type="ECO:0000313" key="2">
    <source>
        <dbReference type="Proteomes" id="UP000186607"/>
    </source>
</evidence>
<organism evidence="1 2">
    <name type="scientific">Deinococcus marmoris</name>
    <dbReference type="NCBI Taxonomy" id="249408"/>
    <lineage>
        <taxon>Bacteria</taxon>
        <taxon>Thermotogati</taxon>
        <taxon>Deinococcota</taxon>
        <taxon>Deinococci</taxon>
        <taxon>Deinococcales</taxon>
        <taxon>Deinococcaceae</taxon>
        <taxon>Deinococcus</taxon>
    </lineage>
</organism>
<dbReference type="EMBL" id="MSTI01000097">
    <property type="protein sequence ID" value="OLV17480.1"/>
    <property type="molecule type" value="Genomic_DNA"/>
</dbReference>
<name>A0A1U7NX49_9DEIO</name>
<evidence type="ECO:0000313" key="1">
    <source>
        <dbReference type="EMBL" id="OLV17480.1"/>
    </source>
</evidence>
<proteinExistence type="predicted"/>
<accession>A0A1U7NX49</accession>
<sequence length="39" mass="4354">MREQLARLKVTAHAALPPATADQQPGGLRGLLFRLMRIR</sequence>
<protein>
    <submittedName>
        <fullName evidence="1">Uncharacterized protein</fullName>
    </submittedName>
</protein>
<gene>
    <name evidence="1" type="ORF">BOO71_0008653</name>
</gene>
<dbReference type="AlphaFoldDB" id="A0A1U7NX49"/>
<reference evidence="1 2" key="1">
    <citation type="submission" date="2017-01" db="EMBL/GenBank/DDBJ databases">
        <title>Genome Analysis of Deinococcus marmoris KOPRI26562.</title>
        <authorList>
            <person name="Kim J.H."/>
            <person name="Oh H.-M."/>
        </authorList>
    </citation>
    <scope>NUCLEOTIDE SEQUENCE [LARGE SCALE GENOMIC DNA]</scope>
    <source>
        <strain evidence="1 2">KOPRI26562</strain>
    </source>
</reference>
<keyword evidence="2" id="KW-1185">Reference proteome</keyword>
<dbReference type="Proteomes" id="UP000186607">
    <property type="component" value="Unassembled WGS sequence"/>
</dbReference>
<comment type="caution">
    <text evidence="1">The sequence shown here is derived from an EMBL/GenBank/DDBJ whole genome shotgun (WGS) entry which is preliminary data.</text>
</comment>